<reference evidence="2" key="3">
    <citation type="submission" date="2015-04" db="UniProtKB">
        <authorList>
            <consortium name="EnsemblPlants"/>
        </authorList>
    </citation>
    <scope>IDENTIFICATION</scope>
    <source>
        <strain evidence="2">cv. Jemalong A17</strain>
    </source>
</reference>
<evidence type="ECO:0000313" key="1">
    <source>
        <dbReference type="EMBL" id="KEH19691.1"/>
    </source>
</evidence>
<name>G7ZX11_MEDTR</name>
<proteinExistence type="predicted"/>
<evidence type="ECO:0000313" key="3">
    <source>
        <dbReference type="Proteomes" id="UP000002051"/>
    </source>
</evidence>
<evidence type="ECO:0000313" key="2">
    <source>
        <dbReference type="EnsemblPlants" id="KEH19691"/>
    </source>
</evidence>
<accession>G7ZX11</accession>
<reference evidence="1 3" key="1">
    <citation type="journal article" date="2011" name="Nature">
        <title>The Medicago genome provides insight into the evolution of rhizobial symbioses.</title>
        <authorList>
            <person name="Young N.D."/>
            <person name="Debelle F."/>
            <person name="Oldroyd G.E."/>
            <person name="Geurts R."/>
            <person name="Cannon S.B."/>
            <person name="Udvardi M.K."/>
            <person name="Benedito V.A."/>
            <person name="Mayer K.F."/>
            <person name="Gouzy J."/>
            <person name="Schoof H."/>
            <person name="Van de Peer Y."/>
            <person name="Proost S."/>
            <person name="Cook D.R."/>
            <person name="Meyers B.C."/>
            <person name="Spannagl M."/>
            <person name="Cheung F."/>
            <person name="De Mita S."/>
            <person name="Krishnakumar V."/>
            <person name="Gundlach H."/>
            <person name="Zhou S."/>
            <person name="Mudge J."/>
            <person name="Bharti A.K."/>
            <person name="Murray J.D."/>
            <person name="Naoumkina M.A."/>
            <person name="Rosen B."/>
            <person name="Silverstein K.A."/>
            <person name="Tang H."/>
            <person name="Rombauts S."/>
            <person name="Zhao P.X."/>
            <person name="Zhou P."/>
            <person name="Barbe V."/>
            <person name="Bardou P."/>
            <person name="Bechner M."/>
            <person name="Bellec A."/>
            <person name="Berger A."/>
            <person name="Berges H."/>
            <person name="Bidwell S."/>
            <person name="Bisseling T."/>
            <person name="Choisne N."/>
            <person name="Couloux A."/>
            <person name="Denny R."/>
            <person name="Deshpande S."/>
            <person name="Dai X."/>
            <person name="Doyle J.J."/>
            <person name="Dudez A.M."/>
            <person name="Farmer A.D."/>
            <person name="Fouteau S."/>
            <person name="Franken C."/>
            <person name="Gibelin C."/>
            <person name="Gish J."/>
            <person name="Goldstein S."/>
            <person name="Gonzalez A.J."/>
            <person name="Green P.J."/>
            <person name="Hallab A."/>
            <person name="Hartog M."/>
            <person name="Hua A."/>
            <person name="Humphray S.J."/>
            <person name="Jeong D.H."/>
            <person name="Jing Y."/>
            <person name="Jocker A."/>
            <person name="Kenton S.M."/>
            <person name="Kim D.J."/>
            <person name="Klee K."/>
            <person name="Lai H."/>
            <person name="Lang C."/>
            <person name="Lin S."/>
            <person name="Macmil S.L."/>
            <person name="Magdelenat G."/>
            <person name="Matthews L."/>
            <person name="McCorrison J."/>
            <person name="Monaghan E.L."/>
            <person name="Mun J.H."/>
            <person name="Najar F.Z."/>
            <person name="Nicholson C."/>
            <person name="Noirot C."/>
            <person name="O'Bleness M."/>
            <person name="Paule C.R."/>
            <person name="Poulain J."/>
            <person name="Prion F."/>
            <person name="Qin B."/>
            <person name="Qu C."/>
            <person name="Retzel E.F."/>
            <person name="Riddle C."/>
            <person name="Sallet E."/>
            <person name="Samain S."/>
            <person name="Samson N."/>
            <person name="Sanders I."/>
            <person name="Saurat O."/>
            <person name="Scarpelli C."/>
            <person name="Schiex T."/>
            <person name="Segurens B."/>
            <person name="Severin A.J."/>
            <person name="Sherrier D.J."/>
            <person name="Shi R."/>
            <person name="Sims S."/>
            <person name="Singer S.R."/>
            <person name="Sinharoy S."/>
            <person name="Sterck L."/>
            <person name="Viollet A."/>
            <person name="Wang B.B."/>
            <person name="Wang K."/>
            <person name="Wang M."/>
            <person name="Wang X."/>
            <person name="Warfsmann J."/>
            <person name="Weissenbach J."/>
            <person name="White D.D."/>
            <person name="White J.D."/>
            <person name="Wiley G.B."/>
            <person name="Wincker P."/>
            <person name="Xing Y."/>
            <person name="Yang L."/>
            <person name="Yao Z."/>
            <person name="Ying F."/>
            <person name="Zhai J."/>
            <person name="Zhou L."/>
            <person name="Zuber A."/>
            <person name="Denarie J."/>
            <person name="Dixon R.A."/>
            <person name="May G.D."/>
            <person name="Schwartz D.C."/>
            <person name="Rogers J."/>
            <person name="Quetier F."/>
            <person name="Town C.D."/>
            <person name="Roe B.A."/>
        </authorList>
    </citation>
    <scope>NUCLEOTIDE SEQUENCE [LARGE SCALE GENOMIC DNA]</scope>
    <source>
        <strain evidence="1">A17</strain>
        <strain evidence="2 3">cv. Jemalong A17</strain>
    </source>
</reference>
<dbReference type="STRING" id="3880.G7ZX11"/>
<sequence>MYEVRSLNMPGPVVEYVVTCLVEETLICGRKYMILVLIHEGEAFELAQCHFMVIKTLEEYVSLATVIKVGEDLQWPLTKDEPVVKLDALHYIGVNWKLINRTFMLLLLQDSSHNICICNLFHGIENFFSNGKLYVAVSRVTSRKGLKILLAHEDGNCMNTTSNVVYKEGNLYVCVCFCVSESI</sequence>
<dbReference type="Proteomes" id="UP000002051">
    <property type="component" value="Chromosome 8"/>
</dbReference>
<dbReference type="InterPro" id="IPR045036">
    <property type="entry name" value="Spartin-like"/>
</dbReference>
<reference evidence="1 3" key="2">
    <citation type="journal article" date="2014" name="BMC Genomics">
        <title>An improved genome release (version Mt4.0) for the model legume Medicago truncatula.</title>
        <authorList>
            <person name="Tang H."/>
            <person name="Krishnakumar V."/>
            <person name="Bidwell S."/>
            <person name="Rosen B."/>
            <person name="Chan A."/>
            <person name="Zhou S."/>
            <person name="Gentzbittel L."/>
            <person name="Childs K.L."/>
            <person name="Yandell M."/>
            <person name="Gundlach H."/>
            <person name="Mayer K.F."/>
            <person name="Schwartz D.C."/>
            <person name="Town C.D."/>
        </authorList>
    </citation>
    <scope>GENOME REANNOTATION</scope>
    <source>
        <strain evidence="1">A17</strain>
        <strain evidence="2 3">cv. Jemalong A17</strain>
    </source>
</reference>
<dbReference type="AlphaFoldDB" id="G7ZX11"/>
<dbReference type="PANTHER" id="PTHR21068:SF36">
    <property type="entry name" value="SENESCENCE_DEHYDRATION-ASSOCIATED PROTEIN-LIKE PROTEIN"/>
    <property type="match status" value="1"/>
</dbReference>
<dbReference type="HOGENOM" id="CLU_126782_0_0_1"/>
<gene>
    <name evidence="1" type="ordered locus">MTR_8g466670</name>
</gene>
<dbReference type="eggNOG" id="KOG0987">
    <property type="taxonomic scope" value="Eukaryota"/>
</dbReference>
<dbReference type="EMBL" id="CM001224">
    <property type="protein sequence ID" value="KEH19691.1"/>
    <property type="molecule type" value="Genomic_DNA"/>
</dbReference>
<dbReference type="GO" id="GO:0005886">
    <property type="term" value="C:plasma membrane"/>
    <property type="evidence" value="ECO:0000318"/>
    <property type="project" value="GO_Central"/>
</dbReference>
<protein>
    <submittedName>
        <fullName evidence="1 2">Uncharacterized protein</fullName>
    </submittedName>
</protein>
<keyword evidence="3" id="KW-1185">Reference proteome</keyword>
<organism evidence="2">
    <name type="scientific">Medicago truncatula</name>
    <name type="common">Barrel medic</name>
    <name type="synonym">Medicago tribuloides</name>
    <dbReference type="NCBI Taxonomy" id="3880"/>
    <lineage>
        <taxon>Eukaryota</taxon>
        <taxon>Viridiplantae</taxon>
        <taxon>Streptophyta</taxon>
        <taxon>Embryophyta</taxon>
        <taxon>Tracheophyta</taxon>
        <taxon>Spermatophyta</taxon>
        <taxon>Magnoliopsida</taxon>
        <taxon>eudicotyledons</taxon>
        <taxon>Gunneridae</taxon>
        <taxon>Pentapetalae</taxon>
        <taxon>rosids</taxon>
        <taxon>fabids</taxon>
        <taxon>Fabales</taxon>
        <taxon>Fabaceae</taxon>
        <taxon>Papilionoideae</taxon>
        <taxon>50 kb inversion clade</taxon>
        <taxon>NPAAA clade</taxon>
        <taxon>Hologalegina</taxon>
        <taxon>IRL clade</taxon>
        <taxon>Trifolieae</taxon>
        <taxon>Medicago</taxon>
    </lineage>
</organism>
<dbReference type="PaxDb" id="3880-AES83749"/>
<dbReference type="PANTHER" id="PTHR21068">
    <property type="entry name" value="SPARTIN"/>
    <property type="match status" value="1"/>
</dbReference>
<dbReference type="EnsemblPlants" id="KEH19691">
    <property type="protein sequence ID" value="KEH19691"/>
    <property type="gene ID" value="MTR_8g466670"/>
</dbReference>